<dbReference type="PANTHER" id="PTHR45937">
    <property type="entry name" value="ASPARAGINE SYNTHETASE DOMAIN-CONTAINING PROTEIN 1"/>
    <property type="match status" value="1"/>
</dbReference>
<keyword evidence="5" id="KW-1185">Reference proteome</keyword>
<dbReference type="AlphaFoldDB" id="Q97BL6"/>
<dbReference type="Proteomes" id="UP000001017">
    <property type="component" value="Chromosome"/>
</dbReference>
<dbReference type="Gene3D" id="3.40.50.620">
    <property type="entry name" value="HUPs"/>
    <property type="match status" value="1"/>
</dbReference>
<reference evidence="4 5" key="2">
    <citation type="journal article" date="2000" name="Proc. Natl. Acad. Sci. U.S.A.">
        <title>Archaeal adaptation to higher temperatures revealed by genomic sequence of Thermoplasma volcanium.</title>
        <authorList>
            <person name="Kawashima T."/>
            <person name="Amano N."/>
            <person name="Koike H."/>
            <person name="Makino S."/>
            <person name="Higuchi S."/>
            <person name="Kawashima-Ohya Y."/>
            <person name="Watanabe K."/>
            <person name="Yamazaki M."/>
            <person name="Kanehori K."/>
            <person name="Kawamoto T."/>
            <person name="Nunoshiba T."/>
            <person name="Yamamoto Y."/>
            <person name="Aramaki H."/>
            <person name="Makino K."/>
            <person name="Suzuki M."/>
        </authorList>
    </citation>
    <scope>NUCLEOTIDE SEQUENCE [LARGE SCALE GENOMIC DNA]</scope>
    <source>
        <strain evidence="5">ATCC 51530 / DSM 4299 / JCM 9571 / NBRC 15438 / GSS1</strain>
    </source>
</reference>
<evidence type="ECO:0000313" key="4">
    <source>
        <dbReference type="EMBL" id="BAB59581.1"/>
    </source>
</evidence>
<dbReference type="DNASU" id="1440955"/>
<reference evidence="4 5" key="1">
    <citation type="journal article" date="1999" name="Proc. Jpn. Acad.">
        <title>Determination of the complete genomic DNA sequence of Thermoplasma volvanium GSS1.</title>
        <authorList>
            <person name="Kawashima T."/>
            <person name="Yamamoto Y."/>
            <person name="Aramaki H."/>
            <person name="Nunoshiba T."/>
            <person name="Kawamoto T."/>
            <person name="Watanabe K."/>
            <person name="Yamazaki M."/>
            <person name="Kanehori K."/>
            <person name="Amano N."/>
            <person name="Ohya Y."/>
            <person name="Makino K."/>
            <person name="Suzuki M."/>
        </authorList>
    </citation>
    <scope>NUCLEOTIDE SEQUENCE [LARGE SCALE GENOMIC DNA]</scope>
    <source>
        <strain evidence="5">ATCC 51530 / DSM 4299 / JCM 9571 / NBRC 15438 / GSS1</strain>
    </source>
</reference>
<dbReference type="GeneID" id="1440955"/>
<dbReference type="InterPro" id="IPR014729">
    <property type="entry name" value="Rossmann-like_a/b/a_fold"/>
</dbReference>
<organism evidence="4 5">
    <name type="scientific">Thermoplasma volcanium (strain ATCC 51530 / DSM 4299 / JCM 9571 / NBRC 15438 / GSS1)</name>
    <dbReference type="NCBI Taxonomy" id="273116"/>
    <lineage>
        <taxon>Archaea</taxon>
        <taxon>Methanobacteriati</taxon>
        <taxon>Thermoplasmatota</taxon>
        <taxon>Thermoplasmata</taxon>
        <taxon>Thermoplasmatales</taxon>
        <taxon>Thermoplasmataceae</taxon>
        <taxon>Thermoplasma</taxon>
    </lineage>
</organism>
<dbReference type="KEGG" id="tvo:TVG0427721"/>
<evidence type="ECO:0000256" key="1">
    <source>
        <dbReference type="ARBA" id="ARBA00022605"/>
    </source>
</evidence>
<proteinExistence type="predicted"/>
<evidence type="ECO:0000313" key="5">
    <source>
        <dbReference type="Proteomes" id="UP000001017"/>
    </source>
</evidence>
<dbReference type="CDD" id="cd01991">
    <property type="entry name" value="Asn_synthase_B_C"/>
    <property type="match status" value="1"/>
</dbReference>
<dbReference type="SUPFAM" id="SSF52402">
    <property type="entry name" value="Adenine nucleotide alpha hydrolases-like"/>
    <property type="match status" value="1"/>
</dbReference>
<sequence>MDYHIQEEKILEVLKENVYGLRGSIAFSGGLDSSLLYVISDRNLVPYTVGYSFSHDVNRAKFVLSLLNGSGKYVTLDEINIENYVKYLKSEYPDINKVEISFELVLEILLENVDSDLLVTGQGADELFFGYKRSVNEMDNSLQMERLLKRTIPREKDMAKRQGKELVTPFLDDRILKLASEISPAYHCLYGGKKALREIAKIAGLPEEVYGYRKKAAQYGSGIDKALKSVSYFGLF</sequence>
<dbReference type="OrthoDB" id="8692at2157"/>
<dbReference type="InterPro" id="IPR051857">
    <property type="entry name" value="Asn_synthetase_domain"/>
</dbReference>
<protein>
    <recommendedName>
        <fullName evidence="3">Asparagine synthetase domain-containing protein</fullName>
    </recommendedName>
</protein>
<dbReference type="PANTHER" id="PTHR45937:SF1">
    <property type="entry name" value="ASPARAGINE SYNTHETASE DOMAIN-CONTAINING PROTEIN 1"/>
    <property type="match status" value="1"/>
</dbReference>
<feature type="domain" description="Asparagine synthetase" evidence="3">
    <location>
        <begin position="142"/>
        <end position="222"/>
    </location>
</feature>
<gene>
    <name evidence="4" type="ORF">TVG0427721</name>
</gene>
<dbReference type="STRING" id="273116.gene:9381218"/>
<dbReference type="PhylomeDB" id="Q97BL6"/>
<feature type="domain" description="Asparagine synthetase" evidence="3">
    <location>
        <begin position="26"/>
        <end position="134"/>
    </location>
</feature>
<keyword evidence="1" id="KW-0028">Amino-acid biosynthesis</keyword>
<evidence type="ECO:0000259" key="3">
    <source>
        <dbReference type="Pfam" id="PF00733"/>
    </source>
</evidence>
<dbReference type="HOGENOM" id="CLU_075729_0_0_2"/>
<dbReference type="GO" id="GO:0004066">
    <property type="term" value="F:asparagine synthase (glutamine-hydrolyzing) activity"/>
    <property type="evidence" value="ECO:0007669"/>
    <property type="project" value="InterPro"/>
</dbReference>
<keyword evidence="2" id="KW-0315">Glutamine amidotransferase</keyword>
<evidence type="ECO:0000256" key="2">
    <source>
        <dbReference type="ARBA" id="ARBA00022962"/>
    </source>
</evidence>
<dbReference type="RefSeq" id="WP_010916697.1">
    <property type="nucleotide sequence ID" value="NC_002689.2"/>
</dbReference>
<dbReference type="InterPro" id="IPR001962">
    <property type="entry name" value="Asn_synthase"/>
</dbReference>
<name>Q97BL6_THEVO</name>
<dbReference type="GO" id="GO:0006529">
    <property type="term" value="P:asparagine biosynthetic process"/>
    <property type="evidence" value="ECO:0007669"/>
    <property type="project" value="InterPro"/>
</dbReference>
<dbReference type="PaxDb" id="273116-14324654"/>
<accession>Q97BL6</accession>
<dbReference type="EMBL" id="BA000011">
    <property type="protein sequence ID" value="BAB59581.1"/>
    <property type="molecule type" value="Genomic_DNA"/>
</dbReference>
<dbReference type="Pfam" id="PF00733">
    <property type="entry name" value="Asn_synthase"/>
    <property type="match status" value="2"/>
</dbReference>
<dbReference type="eggNOG" id="arCOG00071">
    <property type="taxonomic scope" value="Archaea"/>
</dbReference>